<dbReference type="KEGG" id="cof:FOZ74_06035"/>
<accession>A0A5B8RVD5</accession>
<dbReference type="OrthoDB" id="5432325at2"/>
<sequence length="250" mass="24956">MSTILDALRRAEHERQRGSVPSLHAQAPLLAGMGGARDPVRAPRWPWALALLATAALAAGLAWRLASTQPAADPQPRTAVQGRLPDASASASAPAPASASSAAADAGAPAPDALAPAVPPAPRKRAAARSAAAGTAPKPAGVASAAAAPPVPLAGIPAAPPAHASKAPPAPATGSVFAPQDLPASVRAALPGLHLAGVTWSDDRRLRMAIVNGQVLHEGEAAAPGLVLQSIEQTRTVWAFQGYRVALPAQ</sequence>
<reference evidence="3 4" key="1">
    <citation type="submission" date="2019-07" db="EMBL/GenBank/DDBJ databases">
        <title>Complete genome sequence of Comamonas sp. NLF 7-7 isolated from livestock.</title>
        <authorList>
            <person name="Kim D.H."/>
            <person name="Kim J.G."/>
        </authorList>
    </citation>
    <scope>NUCLEOTIDE SEQUENCE [LARGE SCALE GENOMIC DNA]</scope>
    <source>
        <strain evidence="3 4">NLF 7-7</strain>
    </source>
</reference>
<dbReference type="Proteomes" id="UP000321199">
    <property type="component" value="Chromosome"/>
</dbReference>
<name>A0A5B8RVD5_9BURK</name>
<dbReference type="Pfam" id="PF16537">
    <property type="entry name" value="T2SSB"/>
    <property type="match status" value="1"/>
</dbReference>
<feature type="domain" description="Type II secretion system protein GspB C-terminal" evidence="2">
    <location>
        <begin position="190"/>
        <end position="249"/>
    </location>
</feature>
<evidence type="ECO:0000313" key="3">
    <source>
        <dbReference type="EMBL" id="QEA12624.1"/>
    </source>
</evidence>
<dbReference type="EMBL" id="CP042344">
    <property type="protein sequence ID" value="QEA12624.1"/>
    <property type="molecule type" value="Genomic_DNA"/>
</dbReference>
<proteinExistence type="predicted"/>
<feature type="compositionally biased region" description="Low complexity" evidence="1">
    <location>
        <begin position="84"/>
        <end position="116"/>
    </location>
</feature>
<gene>
    <name evidence="3" type="ORF">FOZ74_06035</name>
</gene>
<evidence type="ECO:0000259" key="2">
    <source>
        <dbReference type="Pfam" id="PF16537"/>
    </source>
</evidence>
<keyword evidence="4" id="KW-1185">Reference proteome</keyword>
<protein>
    <recommendedName>
        <fullName evidence="2">Type II secretion system protein GspB C-terminal domain-containing protein</fullName>
    </recommendedName>
</protein>
<dbReference type="AlphaFoldDB" id="A0A5B8RVD5"/>
<dbReference type="GO" id="GO:0015627">
    <property type="term" value="C:type II protein secretion system complex"/>
    <property type="evidence" value="ECO:0007669"/>
    <property type="project" value="InterPro"/>
</dbReference>
<feature type="region of interest" description="Disordered" evidence="1">
    <location>
        <begin position="69"/>
        <end position="133"/>
    </location>
</feature>
<evidence type="ECO:0000256" key="1">
    <source>
        <dbReference type="SAM" id="MobiDB-lite"/>
    </source>
</evidence>
<dbReference type="RefSeq" id="WP_146912219.1">
    <property type="nucleotide sequence ID" value="NZ_CP042344.1"/>
</dbReference>
<evidence type="ECO:0000313" key="4">
    <source>
        <dbReference type="Proteomes" id="UP000321199"/>
    </source>
</evidence>
<feature type="compositionally biased region" description="Basic and acidic residues" evidence="1">
    <location>
        <begin position="7"/>
        <end position="17"/>
    </location>
</feature>
<organism evidence="3 4">
    <name type="scientific">Comamonas flocculans</name>
    <dbReference type="NCBI Taxonomy" id="2597701"/>
    <lineage>
        <taxon>Bacteria</taxon>
        <taxon>Pseudomonadati</taxon>
        <taxon>Pseudomonadota</taxon>
        <taxon>Betaproteobacteria</taxon>
        <taxon>Burkholderiales</taxon>
        <taxon>Comamonadaceae</taxon>
        <taxon>Comamonas</taxon>
    </lineage>
</organism>
<dbReference type="InterPro" id="IPR032389">
    <property type="entry name" value="GspB_C"/>
</dbReference>
<feature type="region of interest" description="Disordered" evidence="1">
    <location>
        <begin position="1"/>
        <end position="20"/>
    </location>
</feature>